<dbReference type="STRING" id="499555.BJL86_1602"/>
<feature type="transmembrane region" description="Helical" evidence="5">
    <location>
        <begin position="353"/>
        <end position="372"/>
    </location>
</feature>
<keyword evidence="8" id="KW-1185">Reference proteome</keyword>
<dbReference type="KEGG" id="dtm:BJL86_1602"/>
<feature type="transmembrane region" description="Helical" evidence="5">
    <location>
        <begin position="69"/>
        <end position="89"/>
    </location>
</feature>
<keyword evidence="4 5" id="KW-0472">Membrane</keyword>
<gene>
    <name evidence="7" type="ORF">BJL86_1602</name>
</gene>
<keyword evidence="2 5" id="KW-0812">Transmembrane</keyword>
<evidence type="ECO:0000256" key="2">
    <source>
        <dbReference type="ARBA" id="ARBA00022692"/>
    </source>
</evidence>
<evidence type="ECO:0000313" key="7">
    <source>
        <dbReference type="EMBL" id="ANI92379.1"/>
    </source>
</evidence>
<feature type="transmembrane region" description="Helical" evidence="5">
    <location>
        <begin position="28"/>
        <end position="57"/>
    </location>
</feature>
<feature type="transmembrane region" description="Helical" evidence="5">
    <location>
        <begin position="304"/>
        <end position="323"/>
    </location>
</feature>
<evidence type="ECO:0000256" key="4">
    <source>
        <dbReference type="ARBA" id="ARBA00023136"/>
    </source>
</evidence>
<evidence type="ECO:0000259" key="6">
    <source>
        <dbReference type="Pfam" id="PF13515"/>
    </source>
</evidence>
<dbReference type="Pfam" id="PF13515">
    <property type="entry name" value="FUSC_2"/>
    <property type="match status" value="1"/>
</dbReference>
<dbReference type="GO" id="GO:0016020">
    <property type="term" value="C:membrane"/>
    <property type="evidence" value="ECO:0007669"/>
    <property type="project" value="UniProtKB-SubCell"/>
</dbReference>
<feature type="domain" description="Integral membrane bound transporter" evidence="6">
    <location>
        <begin position="316"/>
        <end position="443"/>
    </location>
</feature>
<feature type="transmembrane region" description="Helical" evidence="5">
    <location>
        <begin position="142"/>
        <end position="164"/>
    </location>
</feature>
<evidence type="ECO:0000256" key="1">
    <source>
        <dbReference type="ARBA" id="ARBA00004141"/>
    </source>
</evidence>
<feature type="transmembrane region" description="Helical" evidence="5">
    <location>
        <begin position="378"/>
        <end position="395"/>
    </location>
</feature>
<accession>A0A173LKZ8</accession>
<reference evidence="7 8" key="1">
    <citation type="submission" date="2016-06" db="EMBL/GenBank/DDBJ databases">
        <title>Complete genome sequence of a saline-alkali tolerant type strain Dietzia timorensis ID05-A0528T.</title>
        <authorList>
            <person name="Wu X."/>
        </authorList>
    </citation>
    <scope>NUCLEOTIDE SEQUENCE [LARGE SCALE GENOMIC DNA]</scope>
    <source>
        <strain evidence="7 8">ID05-A0528</strain>
    </source>
</reference>
<name>A0A173LKZ8_9ACTN</name>
<proteinExistence type="predicted"/>
<organism evidence="7 8">
    <name type="scientific">Dietzia timorensis</name>
    <dbReference type="NCBI Taxonomy" id="499555"/>
    <lineage>
        <taxon>Bacteria</taxon>
        <taxon>Bacillati</taxon>
        <taxon>Actinomycetota</taxon>
        <taxon>Actinomycetes</taxon>
        <taxon>Mycobacteriales</taxon>
        <taxon>Dietziaceae</taxon>
        <taxon>Dietzia</taxon>
    </lineage>
</organism>
<evidence type="ECO:0000313" key="8">
    <source>
        <dbReference type="Proteomes" id="UP000186104"/>
    </source>
</evidence>
<feature type="transmembrane region" description="Helical" evidence="5">
    <location>
        <begin position="400"/>
        <end position="419"/>
    </location>
</feature>
<protein>
    <submittedName>
        <fullName evidence="7">Putative membrane protein YvaC</fullName>
    </submittedName>
</protein>
<evidence type="ECO:0000256" key="3">
    <source>
        <dbReference type="ARBA" id="ARBA00022989"/>
    </source>
</evidence>
<dbReference type="Proteomes" id="UP000186104">
    <property type="component" value="Chromosome"/>
</dbReference>
<sequence>MTVILRHLGAAFSVNNLPSRRRPATKVAIIQLITLSAFTAFGRFDLALLASLGLFAVLYAPDAPYRRRLIVVSTVALALFVCALLGIAVGGSSPLLLVAVIVLSSAASFACTALLVGPPAAYFLMLGCGVVNYMVYQHDMPASHVLLMTLVGGAVAVVGTMAELATQPHLPEKKAVSAAIAAVDTYAESAPGESARPLQRKASAALHSAWTALDDAAPLFPRGPWAGRRMTTLNALRDDVESAEYRFNVRLGDAAAHYFTGNRLNSDASSGLFDRMVGSAGASSGRPKARVLLSHALSWPSENLVTASRVAVATIIAGLVTLALNGEHIYWSTAFAAVALHMGGARIIQSYRAVNRLAGTVLGIGLFTLIVWASPSPWSLVVILVSLQLLVELFVAKQYALATLFITPLALLISVGGQIPDDPWPIMAERLLDTVIGVVAAFIAIWLFGRAMPAKVLRAQTSRTLRSAAAFISAPDDSDSRDSLYTDLRLLDSVAGAVTTEEGGSDAVHNGREIANIGYLLIGTRTLDAARWNDARIEKVRTLMLNASEELGDGGRQMDARIDSLLTQLAASIEITER</sequence>
<feature type="transmembrane region" description="Helical" evidence="5">
    <location>
        <begin position="95"/>
        <end position="115"/>
    </location>
</feature>
<feature type="transmembrane region" description="Helical" evidence="5">
    <location>
        <begin position="431"/>
        <end position="449"/>
    </location>
</feature>
<dbReference type="InterPro" id="IPR049453">
    <property type="entry name" value="Memb_transporter_dom"/>
</dbReference>
<dbReference type="EMBL" id="CP015961">
    <property type="protein sequence ID" value="ANI92379.1"/>
    <property type="molecule type" value="Genomic_DNA"/>
</dbReference>
<dbReference type="AlphaFoldDB" id="A0A173LKZ8"/>
<evidence type="ECO:0000256" key="5">
    <source>
        <dbReference type="SAM" id="Phobius"/>
    </source>
</evidence>
<keyword evidence="3 5" id="KW-1133">Transmembrane helix</keyword>
<comment type="subcellular location">
    <subcellularLocation>
        <location evidence="1">Membrane</location>
        <topology evidence="1">Multi-pass membrane protein</topology>
    </subcellularLocation>
</comment>